<keyword evidence="3" id="KW-1133">Transmembrane helix</keyword>
<dbReference type="Proteomes" id="UP000694580">
    <property type="component" value="Chromosome 2"/>
</dbReference>
<feature type="transmembrane region" description="Helical" evidence="3">
    <location>
        <begin position="1141"/>
        <end position="1165"/>
    </location>
</feature>
<evidence type="ECO:0000256" key="1">
    <source>
        <dbReference type="ARBA" id="ARBA00022737"/>
    </source>
</evidence>
<feature type="domain" description="Fibronectin type-III" evidence="4">
    <location>
        <begin position="919"/>
        <end position="1012"/>
    </location>
</feature>
<dbReference type="RefSeq" id="XP_028823362.1">
    <property type="nucleotide sequence ID" value="XM_028967529.1"/>
</dbReference>
<feature type="domain" description="Fibronectin type-III" evidence="4">
    <location>
        <begin position="345"/>
        <end position="437"/>
    </location>
</feature>
<dbReference type="PROSITE" id="PS50853">
    <property type="entry name" value="FN3"/>
    <property type="match status" value="9"/>
</dbReference>
<reference evidence="5" key="3">
    <citation type="submission" date="2025-09" db="UniProtKB">
        <authorList>
            <consortium name="Ensembl"/>
        </authorList>
    </citation>
    <scope>IDENTIFICATION</scope>
</reference>
<dbReference type="InterPro" id="IPR036116">
    <property type="entry name" value="FN3_sf"/>
</dbReference>
<dbReference type="GeneID" id="114779704"/>
<feature type="domain" description="Fibronectin type-III" evidence="4">
    <location>
        <begin position="729"/>
        <end position="822"/>
    </location>
</feature>
<dbReference type="SUPFAM" id="SSF49265">
    <property type="entry name" value="Fibronectin type III"/>
    <property type="match status" value="6"/>
</dbReference>
<dbReference type="AlphaFoldDB" id="A0AAY4EX62"/>
<keyword evidence="3" id="KW-0472">Membrane</keyword>
<dbReference type="FunFam" id="2.60.40.10:FF:000185">
    <property type="entry name" value="Fibronectin type III domain containing 3A"/>
    <property type="match status" value="1"/>
</dbReference>
<name>A0AAY4EX62_9TELE</name>
<sequence length="1166" mass="127686">MYVTMMMMDHMELPPMPNGDVPLHMLNGDAPQQVILVQVNPGETFTIRAEDGTLQCIQGPAEVPMMSPNGSIPPIHVPPGYISQVLEDNTGVRRVVVTPHSECYPPSYSPALSPPSHPLAPPYIAHPQFIPASHTAYYPPASPSDVATQFYQHRLFYPEEIIPLYAMSSFIGREEPYCKPPPKKQNNYKTSSACSSTTNGHGKSHGSGSPGNKRPERRSRGSPKSSDPADQQDHNLETRRVQEMLSGMGRPQVSKVQSRSALVSWARAAQGDGTPISCGYELMLTDKGSDGKYRVVYSGELLECHLTDLRPATDYHVRVSAFCNAVRGPFSEPATFTTHCGPPDIPQAPRLSHRSKSFLSLQWKPPVDNGSRITNYILEWDEGKKNSIFRECYFGSQRHYKVVRLCPGMGYTFRVAALNDIGTSGFSPEVVFQTTGSHPQLPPAPRLVKVGSAWVTLEWTRPSGCSQEEPITYTLEGQEEGPEFHPKYSGTDVSCRVEGLRRSTQYSFRLRACSADWSTGPSAVLVCKTSPEKPGPPTDLRVDDVTSHSFSVMWQPPEDDGGSGPLTYILEITEGNSREGPWNDVYRGPGMQHVCDGLRPAACYSLRLCSVNTGGQSQGSVSLCVQTLNLPPAACPPPRVVGHVRHKEVNLEWDPPAHDGASLGVEFSVEMFKVEETLEQEEVYRGRSTECTVGSLLPGAIYKFRVRAANDAGYGPYSEATEVTTAAGPPGQCRAPHVTMSSHTCAVVSWEACASSGADISEYRLDWGGDQDSLELVYSGTNMFCQISNLEAASSYCCRLQAVNQAGAGPHSELVTCRTPAAIPDAVQGFYLQDHIDAHHYSLSTSLSLVWEEPCCNGAEITSYTIAMGDRLISTGNVTCYVVSDLQPDSEYNFQVRAENAMGAGAFSQRLVARTRPLPPSPPRLECVAVGPQSLKLRWGDGSRTQCSEDTVYTLQMEDRNQRYIVIYRGPSHTFRVQRLCESSRYSFRIQAVSEAGEGPFSEIHTFSTAKSLPPTLKAPRVAQVEGNGCEVTWEAVPPMKGDRIAYLLHVLGGRDSEYKQVFKGEDTTFQLSGLQWNTDYRFRVCVCRRSADASQELCGSFSPASHFTPCRSDLALAVETSSASAPAAKAFGIASTDGQFATMMVVGLAFLSFLMAFILQFFLVE</sequence>
<dbReference type="PANTHER" id="PTHR13817:SF73">
    <property type="entry name" value="FIBRONECTIN TYPE-III DOMAIN-CONTAINING PROTEIN"/>
    <property type="match status" value="1"/>
</dbReference>
<proteinExistence type="predicted"/>
<protein>
    <recommendedName>
        <fullName evidence="4">Fibronectin type-III domain-containing protein</fullName>
    </recommendedName>
</protein>
<feature type="region of interest" description="Disordered" evidence="2">
    <location>
        <begin position="178"/>
        <end position="235"/>
    </location>
</feature>
<dbReference type="CDD" id="cd00063">
    <property type="entry name" value="FN3"/>
    <property type="match status" value="9"/>
</dbReference>
<dbReference type="Pfam" id="PF00041">
    <property type="entry name" value="fn3"/>
    <property type="match status" value="8"/>
</dbReference>
<keyword evidence="3" id="KW-0812">Transmembrane</keyword>
<reference evidence="5 6" key="1">
    <citation type="submission" date="2020-06" db="EMBL/GenBank/DDBJ databases">
        <authorList>
            <consortium name="Wellcome Sanger Institute Data Sharing"/>
        </authorList>
    </citation>
    <scope>NUCLEOTIDE SEQUENCE [LARGE SCALE GENOMIC DNA]</scope>
</reference>
<evidence type="ECO:0000259" key="4">
    <source>
        <dbReference type="PROSITE" id="PS50853"/>
    </source>
</evidence>
<dbReference type="GeneTree" id="ENSGT00940000157005"/>
<dbReference type="PANTHER" id="PTHR13817">
    <property type="entry name" value="TITIN"/>
    <property type="match status" value="1"/>
</dbReference>
<reference evidence="5" key="2">
    <citation type="submission" date="2025-08" db="UniProtKB">
        <authorList>
            <consortium name="Ensembl"/>
        </authorList>
    </citation>
    <scope>IDENTIFICATION</scope>
</reference>
<dbReference type="InterPro" id="IPR003961">
    <property type="entry name" value="FN3_dom"/>
</dbReference>
<feature type="domain" description="Fibronectin type-III" evidence="4">
    <location>
        <begin position="247"/>
        <end position="341"/>
    </location>
</feature>
<evidence type="ECO:0000313" key="6">
    <source>
        <dbReference type="Proteomes" id="UP000694580"/>
    </source>
</evidence>
<feature type="domain" description="Fibronectin type-III" evidence="4">
    <location>
        <begin position="832"/>
        <end position="918"/>
    </location>
</feature>
<keyword evidence="6" id="KW-1185">Reference proteome</keyword>
<dbReference type="Gene3D" id="2.60.40.10">
    <property type="entry name" value="Immunoglobulins"/>
    <property type="match status" value="9"/>
</dbReference>
<evidence type="ECO:0000256" key="2">
    <source>
        <dbReference type="SAM" id="MobiDB-lite"/>
    </source>
</evidence>
<feature type="domain" description="Fibronectin type-III" evidence="4">
    <location>
        <begin position="441"/>
        <end position="532"/>
    </location>
</feature>
<dbReference type="SMART" id="SM00060">
    <property type="entry name" value="FN3"/>
    <property type="match status" value="9"/>
</dbReference>
<feature type="compositionally biased region" description="Polar residues" evidence="2">
    <location>
        <begin position="184"/>
        <end position="194"/>
    </location>
</feature>
<feature type="domain" description="Fibronectin type-III" evidence="4">
    <location>
        <begin position="1016"/>
        <end position="1114"/>
    </location>
</feature>
<evidence type="ECO:0000256" key="3">
    <source>
        <dbReference type="SAM" id="Phobius"/>
    </source>
</evidence>
<feature type="compositionally biased region" description="Low complexity" evidence="2">
    <location>
        <begin position="195"/>
        <end position="212"/>
    </location>
</feature>
<dbReference type="InterPro" id="IPR050964">
    <property type="entry name" value="Striated_Muscle_Regulatory"/>
</dbReference>
<keyword evidence="1" id="KW-0677">Repeat</keyword>
<dbReference type="Ensembl" id="ENSDCDT00010073101.1">
    <property type="protein sequence ID" value="ENSDCDP00010062307.1"/>
    <property type="gene ID" value="ENSDCDG00010034173.1"/>
</dbReference>
<feature type="domain" description="Fibronectin type-III" evidence="4">
    <location>
        <begin position="635"/>
        <end position="728"/>
    </location>
</feature>
<organism evidence="5 6">
    <name type="scientific">Denticeps clupeoides</name>
    <name type="common">denticle herring</name>
    <dbReference type="NCBI Taxonomy" id="299321"/>
    <lineage>
        <taxon>Eukaryota</taxon>
        <taxon>Metazoa</taxon>
        <taxon>Chordata</taxon>
        <taxon>Craniata</taxon>
        <taxon>Vertebrata</taxon>
        <taxon>Euteleostomi</taxon>
        <taxon>Actinopterygii</taxon>
        <taxon>Neopterygii</taxon>
        <taxon>Teleostei</taxon>
        <taxon>Clupei</taxon>
        <taxon>Clupeiformes</taxon>
        <taxon>Denticipitoidei</taxon>
        <taxon>Denticipitidae</taxon>
        <taxon>Denticeps</taxon>
    </lineage>
</organism>
<dbReference type="InterPro" id="IPR013783">
    <property type="entry name" value="Ig-like_fold"/>
</dbReference>
<evidence type="ECO:0000313" key="5">
    <source>
        <dbReference type="Ensembl" id="ENSDCDP00010062307.1"/>
    </source>
</evidence>
<feature type="domain" description="Fibronectin type-III" evidence="4">
    <location>
        <begin position="536"/>
        <end position="630"/>
    </location>
</feature>
<dbReference type="PRINTS" id="PR00014">
    <property type="entry name" value="FNTYPEIII"/>
</dbReference>
<accession>A0AAY4EX62</accession>
<gene>
    <name evidence="5" type="primary">fndc3bb</name>
</gene>